<evidence type="ECO:0000313" key="1">
    <source>
        <dbReference type="EMBL" id="PSL30768.1"/>
    </source>
</evidence>
<dbReference type="AlphaFoldDB" id="A0A2P8G9X3"/>
<name>A0A2P8G9X3_9BACT</name>
<dbReference type="Gene3D" id="3.80.10.10">
    <property type="entry name" value="Ribonuclease Inhibitor"/>
    <property type="match status" value="1"/>
</dbReference>
<dbReference type="OrthoDB" id="637965at2"/>
<proteinExistence type="predicted"/>
<sequence length="308" mass="34630">MENKDSIISTRKISYYPSGKETLCIGSKDRARIFEEDGATRLSWDQEPAAGDYKKIHALRLLPNKAQAGKGKFPAYIKALEQLSFLEIPLPFLSVIKQEDLPAGLKTLMISNTEEYAELVTKQLPEWPGLKLPGLKAVIFFNTFGSAELPSLLNISQEHVPSLEYLACRMDKKGKILKDIEQFTSLRHLEVEFAYGFDIMSSINSPLEALSIIGADKGFPTDKLSLLKKLQTVFLNGISAVIDCNVFTTLPDLQEVNVINSKKIEHPEALLACKKLKNIMFVNCGKPFKKISDQFLPERYDRLNIQFS</sequence>
<protein>
    <recommendedName>
        <fullName evidence="3">Leucine rich repeat (LRR) protein</fullName>
    </recommendedName>
</protein>
<dbReference type="RefSeq" id="WP_106602621.1">
    <property type="nucleotide sequence ID" value="NZ_PYGK01000005.1"/>
</dbReference>
<evidence type="ECO:0008006" key="3">
    <source>
        <dbReference type="Google" id="ProtNLM"/>
    </source>
</evidence>
<reference evidence="1 2" key="1">
    <citation type="submission" date="2018-03" db="EMBL/GenBank/DDBJ databases">
        <title>Genomic Encyclopedia of Archaeal and Bacterial Type Strains, Phase II (KMG-II): from individual species to whole genera.</title>
        <authorList>
            <person name="Goeker M."/>
        </authorList>
    </citation>
    <scope>NUCLEOTIDE SEQUENCE [LARGE SCALE GENOMIC DNA]</scope>
    <source>
        <strain evidence="1 2">DSM 18107</strain>
    </source>
</reference>
<keyword evidence="2" id="KW-1185">Reference proteome</keyword>
<gene>
    <name evidence="1" type="ORF">CLV42_105129</name>
</gene>
<evidence type="ECO:0000313" key="2">
    <source>
        <dbReference type="Proteomes" id="UP000240978"/>
    </source>
</evidence>
<accession>A0A2P8G9X3</accession>
<organism evidence="1 2">
    <name type="scientific">Chitinophaga ginsengisoli</name>
    <dbReference type="NCBI Taxonomy" id="363837"/>
    <lineage>
        <taxon>Bacteria</taxon>
        <taxon>Pseudomonadati</taxon>
        <taxon>Bacteroidota</taxon>
        <taxon>Chitinophagia</taxon>
        <taxon>Chitinophagales</taxon>
        <taxon>Chitinophagaceae</taxon>
        <taxon>Chitinophaga</taxon>
    </lineage>
</organism>
<dbReference type="Proteomes" id="UP000240978">
    <property type="component" value="Unassembled WGS sequence"/>
</dbReference>
<dbReference type="SUPFAM" id="SSF52058">
    <property type="entry name" value="L domain-like"/>
    <property type="match status" value="1"/>
</dbReference>
<dbReference type="EMBL" id="PYGK01000005">
    <property type="protein sequence ID" value="PSL30768.1"/>
    <property type="molecule type" value="Genomic_DNA"/>
</dbReference>
<dbReference type="InterPro" id="IPR032675">
    <property type="entry name" value="LRR_dom_sf"/>
</dbReference>
<comment type="caution">
    <text evidence="1">The sequence shown here is derived from an EMBL/GenBank/DDBJ whole genome shotgun (WGS) entry which is preliminary data.</text>
</comment>